<keyword evidence="3" id="KW-1185">Reference proteome</keyword>
<reference evidence="2 3" key="1">
    <citation type="journal article" date="2015" name="Int. J. Syst. Evol. Microbiol.">
        <title>Flavisolibacter ginsenosidimutans sp. nov., with ginsenoside-converting activity isolated from soil used for cultivating ginseng.</title>
        <authorList>
            <person name="Zhao Y."/>
            <person name="Liu Q."/>
            <person name="Kang M.S."/>
            <person name="Jin F."/>
            <person name="Yu H."/>
            <person name="Im W.T."/>
        </authorList>
    </citation>
    <scope>NUCLEOTIDE SEQUENCE [LARGE SCALE GENOMIC DNA]</scope>
    <source>
        <strain evidence="2 3">Gsoil 636</strain>
    </source>
</reference>
<proteinExistence type="predicted"/>
<accession>A0A5B8UE01</accession>
<gene>
    <name evidence="2" type="ORF">FSB75_01225</name>
</gene>
<evidence type="ECO:0000313" key="2">
    <source>
        <dbReference type="EMBL" id="QEC54575.1"/>
    </source>
</evidence>
<dbReference type="OrthoDB" id="626967at2"/>
<dbReference type="AlphaFoldDB" id="A0A5B8UE01"/>
<evidence type="ECO:0000313" key="3">
    <source>
        <dbReference type="Proteomes" id="UP000321204"/>
    </source>
</evidence>
<dbReference type="KEGG" id="fgg:FSB75_01225"/>
<dbReference type="InterPro" id="IPR026444">
    <property type="entry name" value="Secre_tail"/>
</dbReference>
<evidence type="ECO:0000256" key="1">
    <source>
        <dbReference type="SAM" id="SignalP"/>
    </source>
</evidence>
<protein>
    <submittedName>
        <fullName evidence="2">T9SS type A sorting domain-containing protein</fullName>
    </submittedName>
</protein>
<feature type="signal peptide" evidence="1">
    <location>
        <begin position="1"/>
        <end position="20"/>
    </location>
</feature>
<dbReference type="EMBL" id="CP042433">
    <property type="protein sequence ID" value="QEC54575.1"/>
    <property type="molecule type" value="Genomic_DNA"/>
</dbReference>
<dbReference type="Proteomes" id="UP000321204">
    <property type="component" value="Chromosome"/>
</dbReference>
<organism evidence="2 3">
    <name type="scientific">Flavisolibacter ginsenosidimutans</name>
    <dbReference type="NCBI Taxonomy" id="661481"/>
    <lineage>
        <taxon>Bacteria</taxon>
        <taxon>Pseudomonadati</taxon>
        <taxon>Bacteroidota</taxon>
        <taxon>Chitinophagia</taxon>
        <taxon>Chitinophagales</taxon>
        <taxon>Chitinophagaceae</taxon>
        <taxon>Flavisolibacter</taxon>
    </lineage>
</organism>
<feature type="chain" id="PRO_5022966364" evidence="1">
    <location>
        <begin position="21"/>
        <end position="406"/>
    </location>
</feature>
<sequence>MRIVLLFIALLPSAFLCAQAKLVINGGIVIINSGGVLVVNNPDNTAIIQTGSGYIQSEGYNNRLIWTIGTGNGANYLVPFGNAVTYLPVRFTAASGSDAAGQLVFSTYPTSTWKNSDFLPPGVTNMNNGSADVSANTIDRFWQVSPMGYTTKPTLTNLSFTYADGEYAPPNTVIESALIAERWNSSLNKWDDYIPPSSINTSTNTVTVASIAGNQSFNWWTLVSSSSPLPLTLTSFTASVQNRKVQTTWQTASEINTDHFEVWRSPNAVQFDLVGKVAAAGSSARILNYSLTDAVPYNHTSYYRLKSVDKDAKFSWSPTISVNITGETTIFLYPNPVVNSITLCSPAEVLNQKPVALLFDASGRLLQSFALVSPSQSVNTARLAAGGYRITIHYANETTTLSFIKK</sequence>
<dbReference type="NCBIfam" id="TIGR04183">
    <property type="entry name" value="Por_Secre_tail"/>
    <property type="match status" value="1"/>
</dbReference>
<name>A0A5B8UE01_9BACT</name>
<dbReference type="RefSeq" id="WP_146781631.1">
    <property type="nucleotide sequence ID" value="NZ_BAABIO010000006.1"/>
</dbReference>
<keyword evidence="1" id="KW-0732">Signal</keyword>